<feature type="compositionally biased region" description="Basic and acidic residues" evidence="3">
    <location>
        <begin position="30"/>
        <end position="42"/>
    </location>
</feature>
<feature type="compositionally biased region" description="Basic and acidic residues" evidence="3">
    <location>
        <begin position="49"/>
        <end position="72"/>
    </location>
</feature>
<dbReference type="PANTHER" id="PTHR46122:SF2">
    <property type="entry name" value="F-BOX_KELCH-REPEAT PROTEIN SKIP11"/>
    <property type="match status" value="1"/>
</dbReference>
<dbReference type="PANTHER" id="PTHR46122">
    <property type="entry name" value="GALACTOSE OXIDASE/KELCH REPEAT PROTEIN-RELATED"/>
    <property type="match status" value="1"/>
</dbReference>
<feature type="region of interest" description="Disordered" evidence="3">
    <location>
        <begin position="1"/>
        <end position="72"/>
    </location>
</feature>
<evidence type="ECO:0000256" key="1">
    <source>
        <dbReference type="ARBA" id="ARBA00022441"/>
    </source>
</evidence>
<evidence type="ECO:0000313" key="4">
    <source>
        <dbReference type="EMBL" id="QCD80880.1"/>
    </source>
</evidence>
<accession>A0A4D6KVV1</accession>
<evidence type="ECO:0008006" key="6">
    <source>
        <dbReference type="Google" id="ProtNLM"/>
    </source>
</evidence>
<dbReference type="Proteomes" id="UP000501690">
    <property type="component" value="Linkage Group LG2"/>
</dbReference>
<dbReference type="GO" id="GO:0005634">
    <property type="term" value="C:nucleus"/>
    <property type="evidence" value="ECO:0007669"/>
    <property type="project" value="TreeGrafter"/>
</dbReference>
<evidence type="ECO:0000256" key="2">
    <source>
        <dbReference type="ARBA" id="ARBA00022737"/>
    </source>
</evidence>
<evidence type="ECO:0000256" key="3">
    <source>
        <dbReference type="SAM" id="MobiDB-lite"/>
    </source>
</evidence>
<keyword evidence="1" id="KW-0880">Kelch repeat</keyword>
<feature type="compositionally biased region" description="Basic and acidic residues" evidence="3">
    <location>
        <begin position="1"/>
        <end position="19"/>
    </location>
</feature>
<proteinExistence type="predicted"/>
<dbReference type="AlphaFoldDB" id="A0A4D6KVV1"/>
<sequence>MGSSASKDKTNSSEEENKGACDTLTSMDVSNKKGSQEGDAPRKLFKPSNDPKEEGGQENEQNHETEIPDKTPRIGELYKDLSINVLLKLSRSDYGLVAALNSSFRTLIRSGELYRLRREMGVVNIHCSGTSLAEDT</sequence>
<reference evidence="4 5" key="1">
    <citation type="submission" date="2019-04" db="EMBL/GenBank/DDBJ databases">
        <title>An improved genome assembly and genetic linkage map for asparagus bean, Vigna unguiculata ssp. sesquipedialis.</title>
        <authorList>
            <person name="Xia Q."/>
            <person name="Zhang R."/>
            <person name="Dong Y."/>
        </authorList>
    </citation>
    <scope>NUCLEOTIDE SEQUENCE [LARGE SCALE GENOMIC DNA]</scope>
    <source>
        <tissue evidence="4">Leaf</tissue>
    </source>
</reference>
<evidence type="ECO:0000313" key="5">
    <source>
        <dbReference type="Proteomes" id="UP000501690"/>
    </source>
</evidence>
<keyword evidence="5" id="KW-1185">Reference proteome</keyword>
<gene>
    <name evidence="4" type="ORF">DEO72_LG2g1203</name>
</gene>
<name>A0A4D6KVV1_VIGUN</name>
<protein>
    <recommendedName>
        <fullName evidence="6">F-box domain-containing protein</fullName>
    </recommendedName>
</protein>
<organism evidence="4 5">
    <name type="scientific">Vigna unguiculata</name>
    <name type="common">Cowpea</name>
    <dbReference type="NCBI Taxonomy" id="3917"/>
    <lineage>
        <taxon>Eukaryota</taxon>
        <taxon>Viridiplantae</taxon>
        <taxon>Streptophyta</taxon>
        <taxon>Embryophyta</taxon>
        <taxon>Tracheophyta</taxon>
        <taxon>Spermatophyta</taxon>
        <taxon>Magnoliopsida</taxon>
        <taxon>eudicotyledons</taxon>
        <taxon>Gunneridae</taxon>
        <taxon>Pentapetalae</taxon>
        <taxon>rosids</taxon>
        <taxon>fabids</taxon>
        <taxon>Fabales</taxon>
        <taxon>Fabaceae</taxon>
        <taxon>Papilionoideae</taxon>
        <taxon>50 kb inversion clade</taxon>
        <taxon>NPAAA clade</taxon>
        <taxon>indigoferoid/millettioid clade</taxon>
        <taxon>Phaseoleae</taxon>
        <taxon>Vigna</taxon>
    </lineage>
</organism>
<keyword evidence="2" id="KW-0677">Repeat</keyword>
<dbReference type="InterPro" id="IPR052439">
    <property type="entry name" value="F-box/Kelch-repeat"/>
</dbReference>
<dbReference type="EMBL" id="CP039346">
    <property type="protein sequence ID" value="QCD80880.1"/>
    <property type="molecule type" value="Genomic_DNA"/>
</dbReference>